<organism evidence="1 2">
    <name type="scientific">Candidatus Viridilinea mediisalina</name>
    <dbReference type="NCBI Taxonomy" id="2024553"/>
    <lineage>
        <taxon>Bacteria</taxon>
        <taxon>Bacillati</taxon>
        <taxon>Chloroflexota</taxon>
        <taxon>Chloroflexia</taxon>
        <taxon>Chloroflexales</taxon>
        <taxon>Chloroflexineae</taxon>
        <taxon>Oscillochloridaceae</taxon>
        <taxon>Candidatus Viridilinea</taxon>
    </lineage>
</organism>
<keyword evidence="2" id="KW-1185">Reference proteome</keyword>
<dbReference type="EMBL" id="NQWI01000033">
    <property type="protein sequence ID" value="PDW03336.1"/>
    <property type="molecule type" value="Genomic_DNA"/>
</dbReference>
<dbReference type="Proteomes" id="UP000220527">
    <property type="component" value="Unassembled WGS sequence"/>
</dbReference>
<protein>
    <recommendedName>
        <fullName evidence="3">STAS/SEC14 domain-containing protein</fullName>
    </recommendedName>
</protein>
<evidence type="ECO:0000313" key="2">
    <source>
        <dbReference type="Proteomes" id="UP000220527"/>
    </source>
</evidence>
<gene>
    <name evidence="1" type="ORF">CJ255_09495</name>
</gene>
<name>A0A2A6RKC7_9CHLR</name>
<reference evidence="2" key="1">
    <citation type="submission" date="2017-08" db="EMBL/GenBank/DDBJ databases">
        <authorList>
            <person name="Grouzdev D.S."/>
            <person name="Gaisin V.A."/>
            <person name="Rysina M.S."/>
            <person name="Gorlenko V.M."/>
        </authorList>
    </citation>
    <scope>NUCLEOTIDE SEQUENCE [LARGE SCALE GENOMIC DNA]</scope>
    <source>
        <strain evidence="2">Kir15-3F</strain>
    </source>
</reference>
<accession>A0A2A6RKC7</accession>
<evidence type="ECO:0000313" key="1">
    <source>
        <dbReference type="EMBL" id="PDW03336.1"/>
    </source>
</evidence>
<comment type="caution">
    <text evidence="1">The sequence shown here is derived from an EMBL/GenBank/DDBJ whole genome shotgun (WGS) entry which is preliminary data.</text>
</comment>
<proteinExistence type="predicted"/>
<sequence length="147" mass="16416">MILMWNNMVRGEGRPMSTIPIEISTEQLLRAVERLPANELDTFVAQVVALRTRRTGGQMGVDETALLITINAAHLDPAQQARFAALVAKRQAEMITSAELQELIELTDMIEQRDVERLEALQELARLRQTTVGTLMDSLGIRTPTYG</sequence>
<evidence type="ECO:0008006" key="3">
    <source>
        <dbReference type="Google" id="ProtNLM"/>
    </source>
</evidence>
<dbReference type="AlphaFoldDB" id="A0A2A6RKC7"/>